<dbReference type="InterPro" id="IPR051678">
    <property type="entry name" value="AGP_Transferase"/>
</dbReference>
<comment type="caution">
    <text evidence="3">The sequence shown here is derived from an EMBL/GenBank/DDBJ whole genome shotgun (WGS) entry which is preliminary data.</text>
</comment>
<gene>
    <name evidence="3" type="ORF">BCR34DRAFT_387214</name>
</gene>
<dbReference type="AlphaFoldDB" id="A0A1Y1ZF43"/>
<dbReference type="InterPro" id="IPR002575">
    <property type="entry name" value="Aminoglycoside_PTrfase"/>
</dbReference>
<keyword evidence="1" id="KW-0732">Signal</keyword>
<dbReference type="OrthoDB" id="4177236at2759"/>
<sequence>MHLNHSIPLLLALLSIFLKQAPEQKHQAREQGMHENELISLNRSIIEEVTEIVNSNDPASDLWPQLRKVNLDYKKKRSNILETQKPKAEPVTSAQLGQQDDDWKHRIPDEDVHILWPLSPQLQILLQIPASAHKVTVRGEQASLLRLALNHLLIQGNVLYQYARRSVVCISLDTVVKINKSQDTTEMHLLDHIHKHLEGLPVPVSFGMITIGGWSYAFTSFIPGVPVDRIWGSLSFNRKCHVREQLNHHFAKLRRLPLLSKEGYLGGGLTPICKGGHRFTRQSPVPIADNTQFNNFLLNASLMEPARLEYLCCCLSSNYQIVVTHGDLCPPNILVESEDVLTITGIIDWENGGAYTEYWEYINAFRNSFTSKDDWCLYLPESAIGKFFDEYARYRVIGGFAKE</sequence>
<dbReference type="Proteomes" id="UP000193144">
    <property type="component" value="Unassembled WGS sequence"/>
</dbReference>
<evidence type="ECO:0000256" key="1">
    <source>
        <dbReference type="SAM" id="SignalP"/>
    </source>
</evidence>
<dbReference type="Pfam" id="PF01636">
    <property type="entry name" value="APH"/>
    <property type="match status" value="1"/>
</dbReference>
<dbReference type="SUPFAM" id="SSF56112">
    <property type="entry name" value="Protein kinase-like (PK-like)"/>
    <property type="match status" value="1"/>
</dbReference>
<dbReference type="InterPro" id="IPR011009">
    <property type="entry name" value="Kinase-like_dom_sf"/>
</dbReference>
<dbReference type="CDD" id="cd05120">
    <property type="entry name" value="APH_ChoK_like"/>
    <property type="match status" value="1"/>
</dbReference>
<dbReference type="GO" id="GO:0016301">
    <property type="term" value="F:kinase activity"/>
    <property type="evidence" value="ECO:0007669"/>
    <property type="project" value="UniProtKB-KW"/>
</dbReference>
<keyword evidence="3" id="KW-0808">Transferase</keyword>
<dbReference type="STRING" id="1231657.A0A1Y1ZF43"/>
<keyword evidence="3" id="KW-0418">Kinase</keyword>
<feature type="domain" description="Aminoglycoside phosphotransferase" evidence="2">
    <location>
        <begin position="186"/>
        <end position="374"/>
    </location>
</feature>
<dbReference type="PANTHER" id="PTHR21310">
    <property type="entry name" value="AMINOGLYCOSIDE PHOSPHOTRANSFERASE-RELATED-RELATED"/>
    <property type="match status" value="1"/>
</dbReference>
<feature type="chain" id="PRO_5012417821" evidence="1">
    <location>
        <begin position="24"/>
        <end position="403"/>
    </location>
</feature>
<evidence type="ECO:0000259" key="2">
    <source>
        <dbReference type="Pfam" id="PF01636"/>
    </source>
</evidence>
<name>A0A1Y1ZF43_9PLEO</name>
<dbReference type="EMBL" id="MCFA01000094">
    <property type="protein sequence ID" value="ORY08836.1"/>
    <property type="molecule type" value="Genomic_DNA"/>
</dbReference>
<protein>
    <submittedName>
        <fullName evidence="3">Kinase-like domain-containing protein</fullName>
    </submittedName>
</protein>
<accession>A0A1Y1ZF43</accession>
<evidence type="ECO:0000313" key="4">
    <source>
        <dbReference type="Proteomes" id="UP000193144"/>
    </source>
</evidence>
<feature type="signal peptide" evidence="1">
    <location>
        <begin position="1"/>
        <end position="23"/>
    </location>
</feature>
<dbReference type="PANTHER" id="PTHR21310:SF58">
    <property type="entry name" value="AMINOGLYCOSIDE PHOSPHOTRANSFERASE DOMAIN-CONTAINING PROTEIN"/>
    <property type="match status" value="1"/>
</dbReference>
<dbReference type="Gene3D" id="3.90.1200.10">
    <property type="match status" value="1"/>
</dbReference>
<organism evidence="3 4">
    <name type="scientific">Clohesyomyces aquaticus</name>
    <dbReference type="NCBI Taxonomy" id="1231657"/>
    <lineage>
        <taxon>Eukaryota</taxon>
        <taxon>Fungi</taxon>
        <taxon>Dikarya</taxon>
        <taxon>Ascomycota</taxon>
        <taxon>Pezizomycotina</taxon>
        <taxon>Dothideomycetes</taxon>
        <taxon>Pleosporomycetidae</taxon>
        <taxon>Pleosporales</taxon>
        <taxon>Lindgomycetaceae</taxon>
        <taxon>Clohesyomyces</taxon>
    </lineage>
</organism>
<proteinExistence type="predicted"/>
<keyword evidence="4" id="KW-1185">Reference proteome</keyword>
<reference evidence="3 4" key="1">
    <citation type="submission" date="2016-07" db="EMBL/GenBank/DDBJ databases">
        <title>Pervasive Adenine N6-methylation of Active Genes in Fungi.</title>
        <authorList>
            <consortium name="DOE Joint Genome Institute"/>
            <person name="Mondo S.J."/>
            <person name="Dannebaum R.O."/>
            <person name="Kuo R.C."/>
            <person name="Labutti K."/>
            <person name="Haridas S."/>
            <person name="Kuo A."/>
            <person name="Salamov A."/>
            <person name="Ahrendt S.R."/>
            <person name="Lipzen A."/>
            <person name="Sullivan W."/>
            <person name="Andreopoulos W.B."/>
            <person name="Clum A."/>
            <person name="Lindquist E."/>
            <person name="Daum C."/>
            <person name="Ramamoorthy G.K."/>
            <person name="Gryganskyi A."/>
            <person name="Culley D."/>
            <person name="Magnuson J.K."/>
            <person name="James T.Y."/>
            <person name="O'Malley M.A."/>
            <person name="Stajich J.E."/>
            <person name="Spatafora J.W."/>
            <person name="Visel A."/>
            <person name="Grigoriev I.V."/>
        </authorList>
    </citation>
    <scope>NUCLEOTIDE SEQUENCE [LARGE SCALE GENOMIC DNA]</scope>
    <source>
        <strain evidence="3 4">CBS 115471</strain>
    </source>
</reference>
<evidence type="ECO:0000313" key="3">
    <source>
        <dbReference type="EMBL" id="ORY08836.1"/>
    </source>
</evidence>